<evidence type="ECO:0000313" key="1">
    <source>
        <dbReference type="EMBL" id="KAK7249076.1"/>
    </source>
</evidence>
<dbReference type="Gene3D" id="2.170.8.10">
    <property type="entry name" value="Phosphoenolpyruvate Carboxykinase, domain 2"/>
    <property type="match status" value="1"/>
</dbReference>
<dbReference type="EMBL" id="JBBJCI010000083">
    <property type="protein sequence ID" value="KAK7249076.1"/>
    <property type="molecule type" value="Genomic_DNA"/>
</dbReference>
<dbReference type="Pfam" id="PF01293">
    <property type="entry name" value="PEPCK_ATP"/>
    <property type="match status" value="1"/>
</dbReference>
<proteinExistence type="inferred from homology"/>
<accession>A0ABR1G7E4</accession>
<dbReference type="NCBIfam" id="NF006820">
    <property type="entry name" value="PRK09344.1-2"/>
    <property type="match status" value="1"/>
</dbReference>
<sequence length="642" mass="69761">MLAARLAARPLLRLRRLPLAASYSAVPDEPWAAPKEPCELRSRYDALVQEGRDDEHDAAWDRLRPEGVAAAVARARYDVAETLTGDKACEAAGLDALGITRPTTVFRNLTFEELRTHELANGEGVLARAAYGDTFAVDTGEFTGRSPGDKWTVRRAGSESEKHLWWGPVNKPMRPEVFDELLAGAVDYFDGLDKVYVADLHCGASAGSRINVRFVHELAWQQHFVTNMFIRPESLAGFLPTDERVDFTIVNACALRNERWEAHGLNSDVAVAFDLERKLAVIYGTYYGGENKKGIFSLMNYLLPLRGILSMHCSANVGESGDVALFFGLSGTGKTTLSADPKRALIGDDEHGWDDAGVFNFEGGCQCGCYAKTADLQESSEPDIFKAIRADAMLENVALDPESGAPDYSDLSKTPNGRVSYPIHHIRTFHRPQAAGHPETVVFLTCDAFGVLPPVSRLSEGQAMYHFLSGYTAKVAGTERGVAEPTATFSACFGAAFLTLHPTVYADLLRDKLRRHGATAYLVNTGWAGGGYGVGERMAIDVTRACVDAVLDGSIQNADFATTPVFGLDVPTALPGVDAALLDPRRSWADPAAYDAALEKLGRLYRINFEQYDSPDVAAHGPDVSLTADERAEVAYLVASEK</sequence>
<name>A0ABR1G7E4_AURAN</name>
<dbReference type="GO" id="GO:0006094">
    <property type="term" value="P:gluconeogenesis"/>
    <property type="evidence" value="ECO:0007669"/>
    <property type="project" value="UniProtKB-UniPathway"/>
</dbReference>
<dbReference type="SUPFAM" id="SSF53795">
    <property type="entry name" value="PEP carboxykinase-like"/>
    <property type="match status" value="1"/>
</dbReference>
<dbReference type="InterPro" id="IPR001272">
    <property type="entry name" value="PEP_carboxykinase_ATP"/>
</dbReference>
<dbReference type="InterPro" id="IPR008210">
    <property type="entry name" value="PEP_carboxykinase_N"/>
</dbReference>
<dbReference type="Gene3D" id="3.40.449.10">
    <property type="entry name" value="Phosphoenolpyruvate Carboxykinase, domain 1"/>
    <property type="match status" value="1"/>
</dbReference>
<dbReference type="PROSITE" id="PS00532">
    <property type="entry name" value="PEPCK_ATP"/>
    <property type="match status" value="1"/>
</dbReference>
<dbReference type="Proteomes" id="UP001363151">
    <property type="component" value="Unassembled WGS sequence"/>
</dbReference>
<dbReference type="NCBIfam" id="NF006821">
    <property type="entry name" value="PRK09344.1-3"/>
    <property type="match status" value="1"/>
</dbReference>
<dbReference type="Gene3D" id="3.90.228.20">
    <property type="match status" value="1"/>
</dbReference>
<evidence type="ECO:0000313" key="2">
    <source>
        <dbReference type="Proteomes" id="UP001363151"/>
    </source>
</evidence>
<dbReference type="NCBIfam" id="TIGR00224">
    <property type="entry name" value="pckA"/>
    <property type="match status" value="1"/>
</dbReference>
<dbReference type="PIRSF" id="PIRSF006294">
    <property type="entry name" value="PEP_crbxkin"/>
    <property type="match status" value="1"/>
</dbReference>
<keyword evidence="2" id="KW-1185">Reference proteome</keyword>
<dbReference type="PANTHER" id="PTHR30031">
    <property type="entry name" value="PHOSPHOENOLPYRUVATE CARBOXYKINASE ATP"/>
    <property type="match status" value="1"/>
</dbReference>
<reference evidence="1 2" key="1">
    <citation type="submission" date="2024-03" db="EMBL/GenBank/DDBJ databases">
        <title>Aureococcus anophagefferens CCMP1851 and Kratosvirus quantuckense: Draft genome of a second virus-susceptible host strain in the model system.</title>
        <authorList>
            <person name="Chase E."/>
            <person name="Truchon A.R."/>
            <person name="Schepens W."/>
            <person name="Wilhelm S.W."/>
        </authorList>
    </citation>
    <scope>NUCLEOTIDE SEQUENCE [LARGE SCALE GENOMIC DNA]</scope>
    <source>
        <strain evidence="1 2">CCMP1851</strain>
    </source>
</reference>
<dbReference type="SUPFAM" id="SSF68923">
    <property type="entry name" value="PEP carboxykinase N-terminal domain"/>
    <property type="match status" value="1"/>
</dbReference>
<gene>
    <name evidence="1" type="primary">PCK1</name>
    <name evidence="1" type="ORF">SO694_00044293</name>
</gene>
<dbReference type="GO" id="GO:0005524">
    <property type="term" value="F:ATP binding"/>
    <property type="evidence" value="ECO:0007669"/>
    <property type="project" value="UniProtKB-KW"/>
</dbReference>
<dbReference type="GO" id="GO:0005829">
    <property type="term" value="C:cytosol"/>
    <property type="evidence" value="ECO:0007669"/>
    <property type="project" value="TreeGrafter"/>
</dbReference>
<dbReference type="InterPro" id="IPR013035">
    <property type="entry name" value="PEP_carboxykinase_C"/>
</dbReference>
<dbReference type="HAMAP" id="MF_00453">
    <property type="entry name" value="PEPCK_ATP"/>
    <property type="match status" value="1"/>
</dbReference>
<dbReference type="GO" id="GO:0004612">
    <property type="term" value="F:phosphoenolpyruvate carboxykinase (ATP) activity"/>
    <property type="evidence" value="ECO:0007669"/>
    <property type="project" value="UniProtKB-EC"/>
</dbReference>
<dbReference type="InterPro" id="IPR015994">
    <property type="entry name" value="PEPCK_ATP_CS"/>
</dbReference>
<dbReference type="KEGG" id="aaf:AURANDRAFT_26197"/>
<organism evidence="1 2">
    <name type="scientific">Aureococcus anophagefferens</name>
    <name type="common">Harmful bloom alga</name>
    <dbReference type="NCBI Taxonomy" id="44056"/>
    <lineage>
        <taxon>Eukaryota</taxon>
        <taxon>Sar</taxon>
        <taxon>Stramenopiles</taxon>
        <taxon>Ochrophyta</taxon>
        <taxon>Pelagophyceae</taxon>
        <taxon>Pelagomonadales</taxon>
        <taxon>Pelagomonadaceae</taxon>
        <taxon>Aureococcus</taxon>
    </lineage>
</organism>
<dbReference type="PANTHER" id="PTHR30031:SF0">
    <property type="entry name" value="PHOSPHOENOLPYRUVATE CARBOXYKINASE (ATP)"/>
    <property type="match status" value="1"/>
</dbReference>
<protein>
    <submittedName>
        <fullName evidence="1">ATP-dependent phosphoenolpyruvate carboxykinase</fullName>
    </submittedName>
</protein>
<comment type="caution">
    <text evidence="1">The sequence shown here is derived from an EMBL/GenBank/DDBJ whole genome shotgun (WGS) entry which is preliminary data.</text>
</comment>